<proteinExistence type="predicted"/>
<name>A0A6L9Y6Q6_9BURK</name>
<sequence length="201" mass="23938">MLEIVLNFIKKSRPKLKCGDVFYYHIDNKFYYGIVLLTQLDPSISEGIDFTVLLPNYYETNYTDFNVDRFKEKIILRDIIAPPIIINKRAWTQGYFCSYTNINLSFMKDILSDCRFAYFDELYDVNYKIKDDLPDLKLVGKIGLFGYEGVQYLIQIGLGLYIDKEEINFTYRQYRDLEKYIKGREIPYWYYNAIGQAKIKP</sequence>
<dbReference type="AlphaFoldDB" id="A0A6L9Y6Q6"/>
<comment type="caution">
    <text evidence="1">The sequence shown here is derived from an EMBL/GenBank/DDBJ whole genome shotgun (WGS) entry which is preliminary data.</text>
</comment>
<protein>
    <recommendedName>
        <fullName evidence="3">Immunity protein 26 of polymorphic toxin system</fullName>
    </recommendedName>
</protein>
<dbReference type="EMBL" id="JAAGYR010000012">
    <property type="protein sequence ID" value="NEN76071.1"/>
    <property type="molecule type" value="Genomic_DNA"/>
</dbReference>
<organism evidence="1 2">
    <name type="scientific">Pelistega ratti</name>
    <dbReference type="NCBI Taxonomy" id="2652177"/>
    <lineage>
        <taxon>Bacteria</taxon>
        <taxon>Pseudomonadati</taxon>
        <taxon>Pseudomonadota</taxon>
        <taxon>Betaproteobacteria</taxon>
        <taxon>Burkholderiales</taxon>
        <taxon>Alcaligenaceae</taxon>
        <taxon>Pelistega</taxon>
    </lineage>
</organism>
<evidence type="ECO:0000313" key="2">
    <source>
        <dbReference type="Proteomes" id="UP000477651"/>
    </source>
</evidence>
<dbReference type="Proteomes" id="UP000477651">
    <property type="component" value="Unassembled WGS sequence"/>
</dbReference>
<evidence type="ECO:0000313" key="1">
    <source>
        <dbReference type="EMBL" id="NEN76071.1"/>
    </source>
</evidence>
<reference evidence="1 2" key="1">
    <citation type="submission" date="2020-02" db="EMBL/GenBank/DDBJ databases">
        <title>Pelistega sp. NLN82 were isolated from wild rodents of the Hainan Island.</title>
        <authorList>
            <person name="Niu N."/>
            <person name="Zhou J."/>
        </authorList>
    </citation>
    <scope>NUCLEOTIDE SEQUENCE [LARGE SCALE GENOMIC DNA]</scope>
    <source>
        <strain evidence="1 2">NLN82</strain>
    </source>
</reference>
<gene>
    <name evidence="1" type="ORF">F9B74_07020</name>
</gene>
<accession>A0A6L9Y6Q6</accession>
<dbReference type="RefSeq" id="WP_163764574.1">
    <property type="nucleotide sequence ID" value="NZ_JAAGYR010000012.1"/>
</dbReference>
<evidence type="ECO:0008006" key="3">
    <source>
        <dbReference type="Google" id="ProtNLM"/>
    </source>
</evidence>
<keyword evidence="2" id="KW-1185">Reference proteome</keyword>